<dbReference type="EMBL" id="JAOANI010000012">
    <property type="protein sequence ID" value="MCT7358014.1"/>
    <property type="molecule type" value="Genomic_DNA"/>
</dbReference>
<evidence type="ECO:0000256" key="1">
    <source>
        <dbReference type="ARBA" id="ARBA00022801"/>
    </source>
</evidence>
<keyword evidence="1" id="KW-0378">Hydrolase</keyword>
<gene>
    <name evidence="4" type="ORF">NYR02_03125</name>
</gene>
<dbReference type="InterPro" id="IPR050698">
    <property type="entry name" value="MBL"/>
</dbReference>
<feature type="domain" description="Metallo-beta-lactamase" evidence="2">
    <location>
        <begin position="17"/>
        <end position="235"/>
    </location>
</feature>
<dbReference type="Gene3D" id="3.40.50.10890">
    <property type="match status" value="1"/>
</dbReference>
<evidence type="ECO:0000313" key="5">
    <source>
        <dbReference type="Proteomes" id="UP001147830"/>
    </source>
</evidence>
<name>A0A9X2WCR2_9GAMM</name>
<dbReference type="Pfam" id="PF10996">
    <property type="entry name" value="Beta-Casp"/>
    <property type="match status" value="1"/>
</dbReference>
<dbReference type="InterPro" id="IPR001279">
    <property type="entry name" value="Metallo-B-lactamas"/>
</dbReference>
<dbReference type="SUPFAM" id="SSF56281">
    <property type="entry name" value="Metallo-hydrolase/oxidoreductase"/>
    <property type="match status" value="1"/>
</dbReference>
<organism evidence="4 5">
    <name type="scientific">Thalassolituus pacificus</name>
    <dbReference type="NCBI Taxonomy" id="2975440"/>
    <lineage>
        <taxon>Bacteria</taxon>
        <taxon>Pseudomonadati</taxon>
        <taxon>Pseudomonadota</taxon>
        <taxon>Gammaproteobacteria</taxon>
        <taxon>Oceanospirillales</taxon>
        <taxon>Oceanospirillaceae</taxon>
        <taxon>Thalassolituus</taxon>
    </lineage>
</organism>
<dbReference type="InterPro" id="IPR011108">
    <property type="entry name" value="RMMBL"/>
</dbReference>
<dbReference type="AlphaFoldDB" id="A0A9X2WCR2"/>
<evidence type="ECO:0000259" key="3">
    <source>
        <dbReference type="SMART" id="SM01027"/>
    </source>
</evidence>
<dbReference type="Pfam" id="PF00753">
    <property type="entry name" value="Lactamase_B"/>
    <property type="match status" value="1"/>
</dbReference>
<dbReference type="SMART" id="SM00849">
    <property type="entry name" value="Lactamase_B"/>
    <property type="match status" value="1"/>
</dbReference>
<feature type="domain" description="Beta-Casp" evidence="3">
    <location>
        <begin position="251"/>
        <end position="370"/>
    </location>
</feature>
<dbReference type="Gene3D" id="3.60.15.10">
    <property type="entry name" value="Ribonuclease Z/Hydroxyacylglutathione hydrolase-like"/>
    <property type="match status" value="1"/>
</dbReference>
<dbReference type="RefSeq" id="WP_260974940.1">
    <property type="nucleotide sequence ID" value="NZ_JAOANI010000012.1"/>
</dbReference>
<sequence length="456" mass="50969">MQSPFQVQFIGATGTVTGSKYLIKYDRYKILIDCGLFQGIKNVRRRNWNELPFPADQVDAVLLTHAHIDHSGFLPALMKRGFHGPVYSSEATHALCKVLLPDAGFLQEEDARYANKKKFSKHDPAEPLYTEEDARKVLKQFKDVPQGETLTLPGGMTAQFIPAGHILGATSIRLEFQGKSITFTGDVGRSNDAIMYPPQPLPATDYLVVESTYGDRRHEEVDAEEAIADVINRTYKRGGIVLMPAFAVGRAQLVLHYLQRLRDQQRIPSLPVYLNSPMAIRATSIFFSHHDLHKLTEDDCQRMDDMTIYVKTTEESIALVEKKTPAIIISASGMASGGRVLHHLKALISDPRNSILFLGYQAGGTRGDSLLKGADHIKIHGQYCQVQAEIANLQALSSHGDYVEISDWLKKMPGKPRKVFITHGETCAADAMRRHLKDEFSWDVEVPEYLDIALLD</sequence>
<dbReference type="PANTHER" id="PTHR11203:SF37">
    <property type="entry name" value="INTEGRATOR COMPLEX SUBUNIT 11"/>
    <property type="match status" value="1"/>
</dbReference>
<dbReference type="CDD" id="cd16295">
    <property type="entry name" value="TTHA0252-CPSF-like_MBL-fold"/>
    <property type="match status" value="1"/>
</dbReference>
<dbReference type="GO" id="GO:0004521">
    <property type="term" value="F:RNA endonuclease activity"/>
    <property type="evidence" value="ECO:0007669"/>
    <property type="project" value="TreeGrafter"/>
</dbReference>
<reference evidence="4" key="2">
    <citation type="submission" date="2022-08" db="EMBL/GenBank/DDBJ databases">
        <authorList>
            <person name="Dong C."/>
        </authorList>
    </citation>
    <scope>NUCLEOTIDE SEQUENCE</scope>
    <source>
        <strain evidence="4">59MF3M-4</strain>
    </source>
</reference>
<dbReference type="GO" id="GO:0016787">
    <property type="term" value="F:hydrolase activity"/>
    <property type="evidence" value="ECO:0007669"/>
    <property type="project" value="UniProtKB-KW"/>
</dbReference>
<evidence type="ECO:0000313" key="4">
    <source>
        <dbReference type="EMBL" id="MCT7358014.1"/>
    </source>
</evidence>
<keyword evidence="5" id="KW-1185">Reference proteome</keyword>
<dbReference type="Pfam" id="PF07521">
    <property type="entry name" value="RMMBL"/>
    <property type="match status" value="1"/>
</dbReference>
<evidence type="ECO:0000259" key="2">
    <source>
        <dbReference type="SMART" id="SM00849"/>
    </source>
</evidence>
<dbReference type="PANTHER" id="PTHR11203">
    <property type="entry name" value="CLEAVAGE AND POLYADENYLATION SPECIFICITY FACTOR FAMILY MEMBER"/>
    <property type="match status" value="1"/>
</dbReference>
<dbReference type="InterPro" id="IPR036866">
    <property type="entry name" value="RibonucZ/Hydroxyglut_hydro"/>
</dbReference>
<reference evidence="4" key="1">
    <citation type="journal article" date="2022" name="Front. Microbiol.">
        <title>Genome-based taxonomic rearrangement of Oceanobacter-related bacteria including the description of Thalassolituus hydrocarbonoclasticus sp. nov. and Thalassolituus pacificus sp. nov. and emended description of the genus Thalassolituus.</title>
        <authorList>
            <person name="Dong C."/>
            <person name="Wei L."/>
            <person name="Wang J."/>
            <person name="Lai Q."/>
            <person name="Huang Z."/>
            <person name="Shao Z."/>
        </authorList>
    </citation>
    <scope>NUCLEOTIDE SEQUENCE</scope>
    <source>
        <strain evidence="4">59MF3M-4</strain>
    </source>
</reference>
<dbReference type="InterPro" id="IPR022712">
    <property type="entry name" value="Beta_Casp"/>
</dbReference>
<protein>
    <submittedName>
        <fullName evidence="4">MBL fold metallo-hydrolase</fullName>
    </submittedName>
</protein>
<accession>A0A9X2WCR2</accession>
<dbReference type="Proteomes" id="UP001147830">
    <property type="component" value="Unassembled WGS sequence"/>
</dbReference>
<dbReference type="SMART" id="SM01027">
    <property type="entry name" value="Beta-Casp"/>
    <property type="match status" value="1"/>
</dbReference>
<comment type="caution">
    <text evidence="4">The sequence shown here is derived from an EMBL/GenBank/DDBJ whole genome shotgun (WGS) entry which is preliminary data.</text>
</comment>
<proteinExistence type="predicted"/>